<evidence type="ECO:0000256" key="1">
    <source>
        <dbReference type="SAM" id="SignalP"/>
    </source>
</evidence>
<gene>
    <name evidence="2" type="ORF">CFK41_00980</name>
</gene>
<feature type="chain" id="PRO_5012087045" description="DUF3558 domain-containing protein" evidence="1">
    <location>
        <begin position="29"/>
        <end position="162"/>
    </location>
</feature>
<reference evidence="2 3" key="1">
    <citation type="journal article" date="2014" name="Int. J. Syst. Evol. Microbiol.">
        <title>Brachybacterium ginsengisoli sp. nov., isolated from soil of a ginseng field.</title>
        <authorList>
            <person name="Hoang V.A."/>
            <person name="Kim Y.J."/>
            <person name="Nguyen N.L."/>
            <person name="Yang D.C."/>
        </authorList>
    </citation>
    <scope>NUCLEOTIDE SEQUENCE [LARGE SCALE GENOMIC DNA]</scope>
    <source>
        <strain evidence="2 3">DCY80</strain>
    </source>
</reference>
<keyword evidence="3" id="KW-1185">Reference proteome</keyword>
<dbReference type="KEGG" id="bgg:CFK41_00980"/>
<feature type="signal peptide" evidence="1">
    <location>
        <begin position="1"/>
        <end position="28"/>
    </location>
</feature>
<dbReference type="EMBL" id="CP023564">
    <property type="protein sequence ID" value="ATG53505.1"/>
    <property type="molecule type" value="Genomic_DNA"/>
</dbReference>
<evidence type="ECO:0000313" key="3">
    <source>
        <dbReference type="Proteomes" id="UP000217889"/>
    </source>
</evidence>
<accession>A0A291GTG8</accession>
<name>A0A291GTG8_9MICO</name>
<protein>
    <recommendedName>
        <fullName evidence="4">DUF3558 domain-containing protein</fullName>
    </recommendedName>
</protein>
<evidence type="ECO:0008006" key="4">
    <source>
        <dbReference type="Google" id="ProtNLM"/>
    </source>
</evidence>
<organism evidence="2 3">
    <name type="scientific">Brachybacterium ginsengisoli</name>
    <dbReference type="NCBI Taxonomy" id="1331682"/>
    <lineage>
        <taxon>Bacteria</taxon>
        <taxon>Bacillati</taxon>
        <taxon>Actinomycetota</taxon>
        <taxon>Actinomycetes</taxon>
        <taxon>Micrococcales</taxon>
        <taxon>Dermabacteraceae</taxon>
        <taxon>Brachybacterium</taxon>
    </lineage>
</organism>
<keyword evidence="1" id="KW-0732">Signal</keyword>
<dbReference type="OrthoDB" id="4794280at2"/>
<evidence type="ECO:0000313" key="2">
    <source>
        <dbReference type="EMBL" id="ATG53505.1"/>
    </source>
</evidence>
<dbReference type="Proteomes" id="UP000217889">
    <property type="component" value="Chromosome"/>
</dbReference>
<dbReference type="AlphaFoldDB" id="A0A291GTG8"/>
<dbReference type="PROSITE" id="PS51257">
    <property type="entry name" value="PROKAR_LIPOPROTEIN"/>
    <property type="match status" value="1"/>
</dbReference>
<dbReference type="RefSeq" id="WP_096797984.1">
    <property type="nucleotide sequence ID" value="NZ_CP023564.1"/>
</dbReference>
<sequence length="162" mass="16766">MERGRERWGSAAAFGAAALLLSGCGASAEPVPAEDAVARYDAVAEAVTGALPEQGWTLQENQRSVQEEDGQCVYSPGVWNGDGTLVGVVADPGWEEIAERLDPVLAEHGFESLGSPSRSGASLRVGTQDEHGAELVIDDQGTLSLRGALVDATTCTESALGL</sequence>
<proteinExistence type="predicted"/>